<feature type="region of interest" description="Disordered" evidence="1">
    <location>
        <begin position="1"/>
        <end position="21"/>
    </location>
</feature>
<reference evidence="2" key="1">
    <citation type="journal article" date="2010" name="Science">
        <title>Plasticity of animal genome architecture unmasked by rapid evolution of a pelagic tunicate.</title>
        <authorList>
            <person name="Denoeud F."/>
            <person name="Henriet S."/>
            <person name="Mungpakdee S."/>
            <person name="Aury J.M."/>
            <person name="Da Silva C."/>
            <person name="Brinkmann H."/>
            <person name="Mikhaleva J."/>
            <person name="Olsen L.C."/>
            <person name="Jubin C."/>
            <person name="Canestro C."/>
            <person name="Bouquet J.M."/>
            <person name="Danks G."/>
            <person name="Poulain J."/>
            <person name="Campsteijn C."/>
            <person name="Adamski M."/>
            <person name="Cross I."/>
            <person name="Yadetie F."/>
            <person name="Muffato M."/>
            <person name="Louis A."/>
            <person name="Butcher S."/>
            <person name="Tsagkogeorga G."/>
            <person name="Konrad A."/>
            <person name="Singh S."/>
            <person name="Jensen M.F."/>
            <person name="Cong E.H."/>
            <person name="Eikeseth-Otteraa H."/>
            <person name="Noel B."/>
            <person name="Anthouard V."/>
            <person name="Porcel B.M."/>
            <person name="Kachouri-Lafond R."/>
            <person name="Nishino A."/>
            <person name="Ugolini M."/>
            <person name="Chourrout P."/>
            <person name="Nishida H."/>
            <person name="Aasland R."/>
            <person name="Huzurbazar S."/>
            <person name="Westhof E."/>
            <person name="Delsuc F."/>
            <person name="Lehrach H."/>
            <person name="Reinhardt R."/>
            <person name="Weissenbach J."/>
            <person name="Roy S.W."/>
            <person name="Artiguenave F."/>
            <person name="Postlethwait J.H."/>
            <person name="Manak J.R."/>
            <person name="Thompson E.M."/>
            <person name="Jaillon O."/>
            <person name="Du Pasquier L."/>
            <person name="Boudinot P."/>
            <person name="Liberles D.A."/>
            <person name="Volff J.N."/>
            <person name="Philippe H."/>
            <person name="Lenhard B."/>
            <person name="Roest Crollius H."/>
            <person name="Wincker P."/>
            <person name="Chourrout D."/>
        </authorList>
    </citation>
    <scope>NUCLEOTIDE SEQUENCE [LARGE SCALE GENOMIC DNA]</scope>
</reference>
<proteinExistence type="predicted"/>
<evidence type="ECO:0000256" key="1">
    <source>
        <dbReference type="SAM" id="MobiDB-lite"/>
    </source>
</evidence>
<accession>E4YDH6</accession>
<gene>
    <name evidence="2" type="ORF">GSOID_T00021510001</name>
</gene>
<sequence length="157" mass="17995">MKNTRKNSTSSSSSDSDSDDEMRARLLAACVSAEMIKESSKKMSKIKDKIIKVGPYEDIELSPQQYKRVAELLQELSDQTFDFREPKKKTNKRLLEQERIFDECPSLRMISTGALINLVDEPSRKKKRKKITKEQEDEKLAAIASMAVTFDQIKTMV</sequence>
<dbReference type="EMBL" id="FN654429">
    <property type="protein sequence ID" value="CBY33587.1"/>
    <property type="molecule type" value="Genomic_DNA"/>
</dbReference>
<dbReference type="AlphaFoldDB" id="E4YDH6"/>
<organism evidence="2">
    <name type="scientific">Oikopleura dioica</name>
    <name type="common">Tunicate</name>
    <dbReference type="NCBI Taxonomy" id="34765"/>
    <lineage>
        <taxon>Eukaryota</taxon>
        <taxon>Metazoa</taxon>
        <taxon>Chordata</taxon>
        <taxon>Tunicata</taxon>
        <taxon>Appendicularia</taxon>
        <taxon>Copelata</taxon>
        <taxon>Oikopleuridae</taxon>
        <taxon>Oikopleura</taxon>
    </lineage>
</organism>
<evidence type="ECO:0000313" key="2">
    <source>
        <dbReference type="EMBL" id="CBY33587.1"/>
    </source>
</evidence>
<protein>
    <submittedName>
        <fullName evidence="2">Uncharacterized protein</fullName>
    </submittedName>
</protein>
<name>E4YDH6_OIKDI</name>
<dbReference type="Proteomes" id="UP000011014">
    <property type="component" value="Unassembled WGS sequence"/>
</dbReference>